<evidence type="ECO:0000313" key="3">
    <source>
        <dbReference type="EMBL" id="CDP10903.1"/>
    </source>
</evidence>
<keyword evidence="4" id="KW-1185">Reference proteome</keyword>
<dbReference type="EMBL" id="HG739133">
    <property type="protein sequence ID" value="CDP10903.1"/>
    <property type="molecule type" value="Genomic_DNA"/>
</dbReference>
<dbReference type="InParanoid" id="A0A068UTE7"/>
<evidence type="ECO:0000256" key="2">
    <source>
        <dbReference type="SAM" id="Phobius"/>
    </source>
</evidence>
<organism evidence="3 4">
    <name type="scientific">Coffea canephora</name>
    <name type="common">Robusta coffee</name>
    <dbReference type="NCBI Taxonomy" id="49390"/>
    <lineage>
        <taxon>Eukaryota</taxon>
        <taxon>Viridiplantae</taxon>
        <taxon>Streptophyta</taxon>
        <taxon>Embryophyta</taxon>
        <taxon>Tracheophyta</taxon>
        <taxon>Spermatophyta</taxon>
        <taxon>Magnoliopsida</taxon>
        <taxon>eudicotyledons</taxon>
        <taxon>Gunneridae</taxon>
        <taxon>Pentapetalae</taxon>
        <taxon>asterids</taxon>
        <taxon>lamiids</taxon>
        <taxon>Gentianales</taxon>
        <taxon>Rubiaceae</taxon>
        <taxon>Ixoroideae</taxon>
        <taxon>Gardenieae complex</taxon>
        <taxon>Bertiereae - Coffeeae clade</taxon>
        <taxon>Coffeeae</taxon>
        <taxon>Coffea</taxon>
    </lineage>
</organism>
<evidence type="ECO:0000256" key="1">
    <source>
        <dbReference type="SAM" id="MobiDB-lite"/>
    </source>
</evidence>
<name>A0A068UTE7_COFCA</name>
<keyword evidence="2" id="KW-1133">Transmembrane helix</keyword>
<gene>
    <name evidence="3" type="ORF">GSCOC_T00031858001</name>
</gene>
<protein>
    <submittedName>
        <fullName evidence="3">Uncharacterized protein</fullName>
    </submittedName>
</protein>
<reference evidence="4" key="1">
    <citation type="journal article" date="2014" name="Science">
        <title>The coffee genome provides insight into the convergent evolution of caffeine biosynthesis.</title>
        <authorList>
            <person name="Denoeud F."/>
            <person name="Carretero-Paulet L."/>
            <person name="Dereeper A."/>
            <person name="Droc G."/>
            <person name="Guyot R."/>
            <person name="Pietrella M."/>
            <person name="Zheng C."/>
            <person name="Alberti A."/>
            <person name="Anthony F."/>
            <person name="Aprea G."/>
            <person name="Aury J.M."/>
            <person name="Bento P."/>
            <person name="Bernard M."/>
            <person name="Bocs S."/>
            <person name="Campa C."/>
            <person name="Cenci A."/>
            <person name="Combes M.C."/>
            <person name="Crouzillat D."/>
            <person name="Da Silva C."/>
            <person name="Daddiego L."/>
            <person name="De Bellis F."/>
            <person name="Dussert S."/>
            <person name="Garsmeur O."/>
            <person name="Gayraud T."/>
            <person name="Guignon V."/>
            <person name="Jahn K."/>
            <person name="Jamilloux V."/>
            <person name="Joet T."/>
            <person name="Labadie K."/>
            <person name="Lan T."/>
            <person name="Leclercq J."/>
            <person name="Lepelley M."/>
            <person name="Leroy T."/>
            <person name="Li L.T."/>
            <person name="Librado P."/>
            <person name="Lopez L."/>
            <person name="Munoz A."/>
            <person name="Noel B."/>
            <person name="Pallavicini A."/>
            <person name="Perrotta G."/>
            <person name="Poncet V."/>
            <person name="Pot D."/>
            <person name="Priyono X."/>
            <person name="Rigoreau M."/>
            <person name="Rouard M."/>
            <person name="Rozas J."/>
            <person name="Tranchant-Dubreuil C."/>
            <person name="VanBuren R."/>
            <person name="Zhang Q."/>
            <person name="Andrade A.C."/>
            <person name="Argout X."/>
            <person name="Bertrand B."/>
            <person name="de Kochko A."/>
            <person name="Graziosi G."/>
            <person name="Henry R.J."/>
            <person name="Jayarama X."/>
            <person name="Ming R."/>
            <person name="Nagai C."/>
            <person name="Rounsley S."/>
            <person name="Sankoff D."/>
            <person name="Giuliano G."/>
            <person name="Albert V.A."/>
            <person name="Wincker P."/>
            <person name="Lashermes P."/>
        </authorList>
    </citation>
    <scope>NUCLEOTIDE SEQUENCE [LARGE SCALE GENOMIC DNA]</scope>
    <source>
        <strain evidence="4">cv. DH200-94</strain>
    </source>
</reference>
<feature type="region of interest" description="Disordered" evidence="1">
    <location>
        <begin position="1"/>
        <end position="37"/>
    </location>
</feature>
<dbReference type="Gramene" id="CDP10903">
    <property type="protein sequence ID" value="CDP10903"/>
    <property type="gene ID" value="GSCOC_T00031858001"/>
</dbReference>
<sequence length="86" mass="10255">MAARVDASTCRSGRRKLKKGEKKKEKKGKERMKKKKKKEKTWACFFILHLGLFFCSMKITCIFSWVGWLWPKQIKRNGPMVFFQPQ</sequence>
<evidence type="ECO:0000313" key="4">
    <source>
        <dbReference type="Proteomes" id="UP000295252"/>
    </source>
</evidence>
<proteinExistence type="predicted"/>
<accession>A0A068UTE7</accession>
<feature type="transmembrane region" description="Helical" evidence="2">
    <location>
        <begin position="42"/>
        <end position="70"/>
    </location>
</feature>
<dbReference type="Proteomes" id="UP000295252">
    <property type="component" value="Chromosome II"/>
</dbReference>
<feature type="compositionally biased region" description="Basic residues" evidence="1">
    <location>
        <begin position="12"/>
        <end position="37"/>
    </location>
</feature>
<dbReference type="AlphaFoldDB" id="A0A068UTE7"/>
<keyword evidence="2" id="KW-0472">Membrane</keyword>
<keyword evidence="2" id="KW-0812">Transmembrane</keyword>